<name>A0A8H2ZJA8_9SACH</name>
<evidence type="ECO:0000256" key="1">
    <source>
        <dbReference type="ARBA" id="ARBA00006252"/>
    </source>
</evidence>
<dbReference type="GO" id="GO:0005829">
    <property type="term" value="C:cytosol"/>
    <property type="evidence" value="ECO:0007669"/>
    <property type="project" value="TreeGrafter"/>
</dbReference>
<dbReference type="InterPro" id="IPR051545">
    <property type="entry name" value="NAD(P)H_dehydrogenase_qn"/>
</dbReference>
<comment type="similarity">
    <text evidence="1">Belongs to the NAD(P)H dehydrogenase (quinone) family.</text>
</comment>
<dbReference type="GeneID" id="64859410"/>
<comment type="caution">
    <text evidence="4">The sequence shown here is derived from an EMBL/GenBank/DDBJ whole genome shotgun (WGS) entry which is preliminary data.</text>
</comment>
<dbReference type="PANTHER" id="PTHR10204">
    <property type="entry name" value="NAD P H OXIDOREDUCTASE-RELATED"/>
    <property type="match status" value="1"/>
</dbReference>
<dbReference type="InterPro" id="IPR029039">
    <property type="entry name" value="Flavoprotein-like_sf"/>
</dbReference>
<organism evidence="4 5">
    <name type="scientific">Maudiozyma barnettii</name>
    <dbReference type="NCBI Taxonomy" id="61262"/>
    <lineage>
        <taxon>Eukaryota</taxon>
        <taxon>Fungi</taxon>
        <taxon>Dikarya</taxon>
        <taxon>Ascomycota</taxon>
        <taxon>Saccharomycotina</taxon>
        <taxon>Saccharomycetes</taxon>
        <taxon>Saccharomycetales</taxon>
        <taxon>Saccharomycetaceae</taxon>
        <taxon>Maudiozyma</taxon>
    </lineage>
</organism>
<sequence>MKVLVVFAHPEEKSFNKSLLDTYVEHLEAQGNEVKVSDLYKENFKAVVDRDDFLNLEKDARLKPAYDSYAAFAAKQLTPDVIAEMDKLIWADTIVFHFPLWWFGMPAILKGWVDRVFACGFAYGFGEYSDTHFGDRYGEGTFTGKKAFVVTTCGGSKEQYSDRGINGPIENVLFTINHGLFFYTGCEVFPPVVIYRTDGRREEGFQEAVDLVKERFDNFDSVKSINYRKQNFGDYEIPSLRLKEGLEQPNESGYDMHITKN</sequence>
<proteinExistence type="inferred from homology"/>
<evidence type="ECO:0000256" key="2">
    <source>
        <dbReference type="ARBA" id="ARBA00023002"/>
    </source>
</evidence>
<dbReference type="AlphaFoldDB" id="A0A8H2ZJA8"/>
<dbReference type="InterPro" id="IPR003680">
    <property type="entry name" value="Flavodoxin_fold"/>
</dbReference>
<evidence type="ECO:0000259" key="3">
    <source>
        <dbReference type="Pfam" id="PF02525"/>
    </source>
</evidence>
<protein>
    <recommendedName>
        <fullName evidence="3">Flavodoxin-like fold domain-containing protein</fullName>
    </recommendedName>
</protein>
<dbReference type="EMBL" id="CAEFZW010000009">
    <property type="protein sequence ID" value="CAB4256337.1"/>
    <property type="molecule type" value="Genomic_DNA"/>
</dbReference>
<dbReference type="PANTHER" id="PTHR10204:SF34">
    <property type="entry name" value="NAD(P)H DEHYDROGENASE [QUINONE] 1 ISOFORM 1"/>
    <property type="match status" value="1"/>
</dbReference>
<evidence type="ECO:0000313" key="5">
    <source>
        <dbReference type="Proteomes" id="UP000644660"/>
    </source>
</evidence>
<dbReference type="SUPFAM" id="SSF52218">
    <property type="entry name" value="Flavoproteins"/>
    <property type="match status" value="1"/>
</dbReference>
<dbReference type="RefSeq" id="XP_041408181.1">
    <property type="nucleotide sequence ID" value="XM_041552247.1"/>
</dbReference>
<keyword evidence="2" id="KW-0560">Oxidoreductase</keyword>
<accession>A0A8H2ZJA8</accession>
<dbReference type="GO" id="GO:0003955">
    <property type="term" value="F:NAD(P)H dehydrogenase (quinone) activity"/>
    <property type="evidence" value="ECO:0007669"/>
    <property type="project" value="TreeGrafter"/>
</dbReference>
<evidence type="ECO:0000313" key="4">
    <source>
        <dbReference type="EMBL" id="CAB4256337.1"/>
    </source>
</evidence>
<dbReference type="Proteomes" id="UP000644660">
    <property type="component" value="Unassembled WGS sequence"/>
</dbReference>
<gene>
    <name evidence="4" type="ORF">KABA2_09S02354</name>
</gene>
<feature type="domain" description="Flavodoxin-like fold" evidence="3">
    <location>
        <begin position="1"/>
        <end position="211"/>
    </location>
</feature>
<dbReference type="Pfam" id="PF02525">
    <property type="entry name" value="Flavodoxin_2"/>
    <property type="match status" value="1"/>
</dbReference>
<dbReference type="Gene3D" id="3.40.50.360">
    <property type="match status" value="1"/>
</dbReference>
<keyword evidence="5" id="KW-1185">Reference proteome</keyword>
<reference evidence="4 5" key="1">
    <citation type="submission" date="2020-05" db="EMBL/GenBank/DDBJ databases">
        <authorList>
            <person name="Casaregola S."/>
            <person name="Devillers H."/>
            <person name="Grondin C."/>
        </authorList>
    </citation>
    <scope>NUCLEOTIDE SEQUENCE [LARGE SCALE GENOMIC DNA]</scope>
    <source>
        <strain evidence="4 5">CLIB 1767</strain>
    </source>
</reference>